<name>A0A6L5JZ56_RHOTE</name>
<reference evidence="1 2" key="1">
    <citation type="submission" date="2019-10" db="EMBL/GenBank/DDBJ databases">
        <title>Whole-genome sequence of the purple nonsulfur photosynthetic bacterium Rhodocyclus tenuis.</title>
        <authorList>
            <person name="Kyndt J.A."/>
            <person name="Meyer T.E."/>
        </authorList>
    </citation>
    <scope>NUCLEOTIDE SEQUENCE [LARGE SCALE GENOMIC DNA]</scope>
    <source>
        <strain evidence="1 2">DSM 110</strain>
    </source>
</reference>
<evidence type="ECO:0000313" key="1">
    <source>
        <dbReference type="EMBL" id="MQY52112.1"/>
    </source>
</evidence>
<dbReference type="Proteomes" id="UP000480275">
    <property type="component" value="Unassembled WGS sequence"/>
</dbReference>
<evidence type="ECO:0000313" key="2">
    <source>
        <dbReference type="Proteomes" id="UP000480275"/>
    </source>
</evidence>
<gene>
    <name evidence="1" type="ORF">GHK24_10040</name>
</gene>
<accession>A0A6L5JZ56</accession>
<dbReference type="AlphaFoldDB" id="A0A6L5JZ56"/>
<protein>
    <submittedName>
        <fullName evidence="1">Uncharacterized protein</fullName>
    </submittedName>
</protein>
<organism evidence="1 2">
    <name type="scientific">Rhodocyclus tenuis</name>
    <name type="common">Rhodospirillum tenue</name>
    <dbReference type="NCBI Taxonomy" id="1066"/>
    <lineage>
        <taxon>Bacteria</taxon>
        <taxon>Pseudomonadati</taxon>
        <taxon>Pseudomonadota</taxon>
        <taxon>Betaproteobacteria</taxon>
        <taxon>Rhodocyclales</taxon>
        <taxon>Rhodocyclaceae</taxon>
        <taxon>Rhodocyclus</taxon>
    </lineage>
</organism>
<sequence length="169" mass="18559">MNEYRQSFFEKRDELQKRLAKRRGELEQAVAEKEHGVIAAKREANERGSMQDRDGAHYATRRAGQLSEEIRAAKAEIREIDLELALVFSGNHHELHPLIHRDASAVGTANTNELEAARAAFQALLTPELKSAAQRFVTAAKNAFPLMPAPTLAEMLSVTETGAAQGGAV</sequence>
<dbReference type="EMBL" id="WIXJ01000007">
    <property type="protein sequence ID" value="MQY52112.1"/>
    <property type="molecule type" value="Genomic_DNA"/>
</dbReference>
<comment type="caution">
    <text evidence="1">The sequence shown here is derived from an EMBL/GenBank/DDBJ whole genome shotgun (WGS) entry which is preliminary data.</text>
</comment>
<proteinExistence type="predicted"/>